<dbReference type="Pfam" id="PF07766">
    <property type="entry name" value="LETM1_RBD"/>
    <property type="match status" value="1"/>
</dbReference>
<evidence type="ECO:0000256" key="8">
    <source>
        <dbReference type="SAM" id="Phobius"/>
    </source>
</evidence>
<evidence type="ECO:0000259" key="9">
    <source>
        <dbReference type="PROSITE" id="PS51758"/>
    </source>
</evidence>
<dbReference type="PROSITE" id="PS51758">
    <property type="entry name" value="LETM1_RBD"/>
    <property type="match status" value="1"/>
</dbReference>
<feature type="transmembrane region" description="Helical" evidence="8">
    <location>
        <begin position="151"/>
        <end position="172"/>
    </location>
</feature>
<evidence type="ECO:0000313" key="11">
    <source>
        <dbReference type="Proteomes" id="UP000650833"/>
    </source>
</evidence>
<keyword evidence="5 7" id="KW-0496">Mitochondrion</keyword>
<feature type="domain" description="Letm1 RBD" evidence="9">
    <location>
        <begin position="182"/>
        <end position="357"/>
    </location>
</feature>
<keyword evidence="3" id="KW-0999">Mitochondrion inner membrane</keyword>
<evidence type="ECO:0000256" key="6">
    <source>
        <dbReference type="ARBA" id="ARBA00023136"/>
    </source>
</evidence>
<evidence type="ECO:0000256" key="3">
    <source>
        <dbReference type="ARBA" id="ARBA00022792"/>
    </source>
</evidence>
<evidence type="ECO:0000256" key="7">
    <source>
        <dbReference type="PROSITE-ProRule" id="PRU01094"/>
    </source>
</evidence>
<gene>
    <name evidence="10" type="ORF">INT46_008980</name>
</gene>
<dbReference type="PANTHER" id="PTHR14009:SF1">
    <property type="entry name" value="MITOCHONDRIAL PROTON_CALCIUM EXCHANGER PROTEIN"/>
    <property type="match status" value="1"/>
</dbReference>
<dbReference type="InterPro" id="IPR033122">
    <property type="entry name" value="LETM1-like_RBD"/>
</dbReference>
<evidence type="ECO:0000256" key="2">
    <source>
        <dbReference type="ARBA" id="ARBA00022692"/>
    </source>
</evidence>
<dbReference type="GO" id="GO:0043022">
    <property type="term" value="F:ribosome binding"/>
    <property type="evidence" value="ECO:0007669"/>
    <property type="project" value="InterPro"/>
</dbReference>
<organism evidence="10 11">
    <name type="scientific">Mucor plumbeus</name>
    <dbReference type="NCBI Taxonomy" id="97098"/>
    <lineage>
        <taxon>Eukaryota</taxon>
        <taxon>Fungi</taxon>
        <taxon>Fungi incertae sedis</taxon>
        <taxon>Mucoromycota</taxon>
        <taxon>Mucoromycotina</taxon>
        <taxon>Mucoromycetes</taxon>
        <taxon>Mucorales</taxon>
        <taxon>Mucorineae</taxon>
        <taxon>Mucoraceae</taxon>
        <taxon>Mucor</taxon>
    </lineage>
</organism>
<dbReference type="AlphaFoldDB" id="A0A8H7QSP1"/>
<accession>A0A8H7QSP1</accession>
<dbReference type="GO" id="GO:0030003">
    <property type="term" value="P:intracellular monoatomic cation homeostasis"/>
    <property type="evidence" value="ECO:0007669"/>
    <property type="project" value="TreeGrafter"/>
</dbReference>
<dbReference type="GO" id="GO:0005743">
    <property type="term" value="C:mitochondrial inner membrane"/>
    <property type="evidence" value="ECO:0007669"/>
    <property type="project" value="UniProtKB-SubCell"/>
</dbReference>
<evidence type="ECO:0000313" key="10">
    <source>
        <dbReference type="EMBL" id="KAG2197070.1"/>
    </source>
</evidence>
<keyword evidence="4 8" id="KW-1133">Transmembrane helix</keyword>
<evidence type="ECO:0000256" key="1">
    <source>
        <dbReference type="ARBA" id="ARBA00004434"/>
    </source>
</evidence>
<dbReference type="InterPro" id="IPR044202">
    <property type="entry name" value="LETM1/MDM38-like"/>
</dbReference>
<evidence type="ECO:0000256" key="5">
    <source>
        <dbReference type="ARBA" id="ARBA00023128"/>
    </source>
</evidence>
<dbReference type="Proteomes" id="UP000650833">
    <property type="component" value="Unassembled WGS sequence"/>
</dbReference>
<dbReference type="EMBL" id="JAEPRC010000446">
    <property type="protein sequence ID" value="KAG2197070.1"/>
    <property type="molecule type" value="Genomic_DNA"/>
</dbReference>
<dbReference type="PANTHER" id="PTHR14009">
    <property type="entry name" value="LEUCINE ZIPPER-EF-HAND CONTAINING TRANSMEMBRANE PROTEIN"/>
    <property type="match status" value="1"/>
</dbReference>
<keyword evidence="11" id="KW-1185">Reference proteome</keyword>
<reference evidence="10" key="1">
    <citation type="submission" date="2020-12" db="EMBL/GenBank/DDBJ databases">
        <title>Metabolic potential, ecology and presence of endohyphal bacteria is reflected in genomic diversity of Mucoromycotina.</title>
        <authorList>
            <person name="Muszewska A."/>
            <person name="Okrasinska A."/>
            <person name="Steczkiewicz K."/>
            <person name="Drgas O."/>
            <person name="Orlowska M."/>
            <person name="Perlinska-Lenart U."/>
            <person name="Aleksandrzak-Piekarczyk T."/>
            <person name="Szatraj K."/>
            <person name="Zielenkiewicz U."/>
            <person name="Pilsyk S."/>
            <person name="Malc E."/>
            <person name="Mieczkowski P."/>
            <person name="Kruszewska J.S."/>
            <person name="Biernat P."/>
            <person name="Pawlowska J."/>
        </authorList>
    </citation>
    <scope>NUCLEOTIDE SEQUENCE</scope>
    <source>
        <strain evidence="10">CBS 226.32</strain>
    </source>
</reference>
<evidence type="ECO:0000256" key="4">
    <source>
        <dbReference type="ARBA" id="ARBA00022989"/>
    </source>
</evidence>
<comment type="caution">
    <text evidence="10">The sequence shown here is derived from an EMBL/GenBank/DDBJ whole genome shotgun (WGS) entry which is preliminary data.</text>
</comment>
<comment type="subcellular location">
    <subcellularLocation>
        <location evidence="1">Mitochondrion inner membrane</location>
        <topology evidence="1">Single-pass membrane protein</topology>
    </subcellularLocation>
</comment>
<proteinExistence type="predicted"/>
<keyword evidence="2 8" id="KW-0812">Transmembrane</keyword>
<dbReference type="OrthoDB" id="73691at2759"/>
<name>A0A8H7QSP1_9FUNG</name>
<protein>
    <recommendedName>
        <fullName evidence="9">Letm1 RBD domain-containing protein</fullName>
    </recommendedName>
</protein>
<sequence>MSLTVIRSTIRQNARQFTTGYRPLLISTVAKPKSSRIGLVQPSLRPFSTSMIRFNNEQIGKPNTNTNNTNVIKANIEAAATSTTTQPTSRIGKFIQQSKDLIKFYKDGLKQLWANNKEAKALQLKVANEGYELSRSEFQLIYQSKKDMLKLIPFGFVFMILPESIPLLVMYVPGMVPGTCLKDTQIQKQREKLNKLRQKMTHNVLESAQYVQGISPNDFLSLSKFQKLEKSYAYDFDLSRIDRRHLSSYCRYMGINDYGTRSILRNRLTKYMEYLDQDDKLLVKEDLVDRLTLAELSHAVEERGMKSVHEAEDNLRRGLKYWLSLTQPANPQDKITSGLLVFSRMFLLNANYQGKKL</sequence>
<keyword evidence="6 8" id="KW-0472">Membrane</keyword>